<keyword evidence="8" id="KW-0560">Oxidoreductase</keyword>
<dbReference type="Proteomes" id="UP000718451">
    <property type="component" value="Unassembled WGS sequence"/>
</dbReference>
<keyword evidence="4" id="KW-0997">Cell inner membrane</keyword>
<dbReference type="InterPro" id="IPR005804">
    <property type="entry name" value="FA_desaturase_dom"/>
</dbReference>
<feature type="transmembrane region" description="Helical" evidence="12">
    <location>
        <begin position="98"/>
        <end position="117"/>
    </location>
</feature>
<evidence type="ECO:0000256" key="8">
    <source>
        <dbReference type="ARBA" id="ARBA00023002"/>
    </source>
</evidence>
<keyword evidence="3" id="KW-1003">Cell membrane</keyword>
<evidence type="ECO:0000256" key="1">
    <source>
        <dbReference type="ARBA" id="ARBA00004429"/>
    </source>
</evidence>
<feature type="transmembrane region" description="Helical" evidence="12">
    <location>
        <begin position="28"/>
        <end position="45"/>
    </location>
</feature>
<keyword evidence="7 12" id="KW-1133">Transmembrane helix</keyword>
<feature type="domain" description="Fatty acid desaturase" evidence="13">
    <location>
        <begin position="104"/>
        <end position="316"/>
    </location>
</feature>
<keyword evidence="15" id="KW-1185">Reference proteome</keyword>
<accession>A0ABX1GLS0</accession>
<dbReference type="InterPro" id="IPR033885">
    <property type="entry name" value="AlkB/XylM"/>
</dbReference>
<sequence>MKRLKYLFVYTIPLTVLVAFNFQGIWTFFTFLVFFGLVPLLELLVPPDRENMDKKLADDEKNQKIYDYILYGCLPLQIGFLIYFFYVIADTPFGSLEYIGRITAMGFMCGVIGINVGHELGHRHSRWEQFIGEVLLLTSLDTHFLPYHNGGHHRNVATPEDSATAKKNELLFTYWLRSHFGSYVEAWQLEYKRLHADGKSWFSIQNRMIVYSIANVIMVTAIYSLFGTEVLIAFLGAAIIGIVLLETVNYIEHYGLLRKKNEHGRYEPVRHHHSWNSDHPIGRTLLFNLSRHSDHHYNGSKKYQILKSHQKSPQMPTGYPGMMLLALVQPLWFWVMNKKLKTLA</sequence>
<dbReference type="PANTHER" id="PTHR38674:SF1">
    <property type="entry name" value="ALKANE 1-MONOOXYGENASE 1"/>
    <property type="match status" value="1"/>
</dbReference>
<feature type="transmembrane region" description="Helical" evidence="12">
    <location>
        <begin position="208"/>
        <end position="226"/>
    </location>
</feature>
<feature type="transmembrane region" description="Helical" evidence="12">
    <location>
        <begin position="65"/>
        <end position="86"/>
    </location>
</feature>
<dbReference type="EMBL" id="JAAWWL010000001">
    <property type="protein sequence ID" value="NKI30857.1"/>
    <property type="molecule type" value="Genomic_DNA"/>
</dbReference>
<evidence type="ECO:0000256" key="10">
    <source>
        <dbReference type="ARBA" id="ARBA00023033"/>
    </source>
</evidence>
<dbReference type="PANTHER" id="PTHR38674">
    <property type="entry name" value="ALKANE 1-MONOOXYGENASE 1"/>
    <property type="match status" value="1"/>
</dbReference>
<keyword evidence="10" id="KW-0503">Monooxygenase</keyword>
<dbReference type="CDD" id="cd03512">
    <property type="entry name" value="Alkane-hydroxylase"/>
    <property type="match status" value="1"/>
</dbReference>
<evidence type="ECO:0000256" key="9">
    <source>
        <dbReference type="ARBA" id="ARBA00023004"/>
    </source>
</evidence>
<keyword evidence="11 12" id="KW-0472">Membrane</keyword>
<dbReference type="RefSeq" id="WP_168551084.1">
    <property type="nucleotide sequence ID" value="NZ_JAAWWL010000001.1"/>
</dbReference>
<feature type="transmembrane region" description="Helical" evidence="12">
    <location>
        <begin position="232"/>
        <end position="251"/>
    </location>
</feature>
<keyword evidence="9" id="KW-0408">Iron</keyword>
<reference evidence="14 15" key="1">
    <citation type="submission" date="2020-04" db="EMBL/GenBank/DDBJ databases">
        <authorList>
            <person name="Yoon J."/>
        </authorList>
    </citation>
    <scope>NUCLEOTIDE SEQUENCE [LARGE SCALE GENOMIC DNA]</scope>
    <source>
        <strain evidence="14 15">DJ-13</strain>
    </source>
</reference>
<dbReference type="Pfam" id="PF00487">
    <property type="entry name" value="FA_desaturase"/>
    <property type="match status" value="1"/>
</dbReference>
<organism evidence="14 15">
    <name type="scientific">Croceivirga thetidis</name>
    <dbReference type="NCBI Taxonomy" id="2721623"/>
    <lineage>
        <taxon>Bacteria</taxon>
        <taxon>Pseudomonadati</taxon>
        <taxon>Bacteroidota</taxon>
        <taxon>Flavobacteriia</taxon>
        <taxon>Flavobacteriales</taxon>
        <taxon>Flavobacteriaceae</taxon>
        <taxon>Croceivirga</taxon>
    </lineage>
</organism>
<gene>
    <name evidence="14" type="ORF">HCU67_02805</name>
</gene>
<evidence type="ECO:0000256" key="6">
    <source>
        <dbReference type="ARBA" id="ARBA00022723"/>
    </source>
</evidence>
<evidence type="ECO:0000256" key="5">
    <source>
        <dbReference type="ARBA" id="ARBA00022692"/>
    </source>
</evidence>
<name>A0ABX1GLS0_9FLAO</name>
<evidence type="ECO:0000256" key="11">
    <source>
        <dbReference type="ARBA" id="ARBA00023136"/>
    </source>
</evidence>
<comment type="subcellular location">
    <subcellularLocation>
        <location evidence="1">Cell inner membrane</location>
        <topology evidence="1">Multi-pass membrane protein</topology>
    </subcellularLocation>
</comment>
<comment type="caution">
    <text evidence="14">The sequence shown here is derived from an EMBL/GenBank/DDBJ whole genome shotgun (WGS) entry which is preliminary data.</text>
</comment>
<evidence type="ECO:0000256" key="7">
    <source>
        <dbReference type="ARBA" id="ARBA00022989"/>
    </source>
</evidence>
<evidence type="ECO:0000256" key="3">
    <source>
        <dbReference type="ARBA" id="ARBA00022475"/>
    </source>
</evidence>
<proteinExistence type="inferred from homology"/>
<evidence type="ECO:0000259" key="13">
    <source>
        <dbReference type="Pfam" id="PF00487"/>
    </source>
</evidence>
<evidence type="ECO:0000313" key="14">
    <source>
        <dbReference type="EMBL" id="NKI30857.1"/>
    </source>
</evidence>
<comment type="similarity">
    <text evidence="2">Belongs to the fatty acid desaturase type 1 family. AlkB subfamily.</text>
</comment>
<evidence type="ECO:0000256" key="4">
    <source>
        <dbReference type="ARBA" id="ARBA00022519"/>
    </source>
</evidence>
<evidence type="ECO:0000256" key="2">
    <source>
        <dbReference type="ARBA" id="ARBA00010823"/>
    </source>
</evidence>
<evidence type="ECO:0000256" key="12">
    <source>
        <dbReference type="SAM" id="Phobius"/>
    </source>
</evidence>
<evidence type="ECO:0000313" key="15">
    <source>
        <dbReference type="Proteomes" id="UP000718451"/>
    </source>
</evidence>
<protein>
    <submittedName>
        <fullName evidence="14">Alkane 1-monooxygenase</fullName>
    </submittedName>
</protein>
<feature type="transmembrane region" description="Helical" evidence="12">
    <location>
        <begin position="7"/>
        <end position="22"/>
    </location>
</feature>
<keyword evidence="6" id="KW-0479">Metal-binding</keyword>
<feature type="transmembrane region" description="Helical" evidence="12">
    <location>
        <begin position="317"/>
        <end position="335"/>
    </location>
</feature>
<keyword evidence="5 12" id="KW-0812">Transmembrane</keyword>